<evidence type="ECO:0000313" key="4">
    <source>
        <dbReference type="Proteomes" id="UP000219058"/>
    </source>
</evidence>
<feature type="domain" description="Secretion system C-terminal sorting" evidence="2">
    <location>
        <begin position="451"/>
        <end position="518"/>
    </location>
</feature>
<evidence type="ECO:0000256" key="1">
    <source>
        <dbReference type="SAM" id="SignalP"/>
    </source>
</evidence>
<protein>
    <submittedName>
        <fullName evidence="3">Por secretion system protein</fullName>
    </submittedName>
</protein>
<keyword evidence="1" id="KW-0732">Signal</keyword>
<sequence length="525" mass="59254">MKLQFYISLIGAAFAVQLSAQAQTENSPQIIFTGTSVNVKGISNNGRYICGARMYEEAYRFDLETKTLITIPAANSYSDMATLDVTNDGTLVGKNDKKQPAIYRDSEVGWEALPYPDGDWQDGSCQQCTGDGKYITGYIMGKGSADSPYKTVPALWEKQEDDTYKYVGLPNPQTDFLGGKTQFVSPRTISPDGKTIIGVMMEQRGFYSQPIIYHKKNNGEWEYETPFVALSYNMKVYKTWIDKEPQTKDYITSRPGESDYIEQVKAYQRDHAKWQYQFFKAWKKGPEFTSVPVIMSENGQYLAPTTVIDEYSYTEGDTDIKRVSRLIYPCRYNTVTKEVEIIKTVPDFIPVAVSNYGDMLSSDGEKMFLLLHENNEKIELTEWLKKKYGFNLYDKLPANTKYLDSQTLGGSLDLIVASYRSVLENGDLDKKEVFCIKLPIVDNIIQTLNTPASANIYINDNMLMLVSSLKAEKVSIYDLAGNKVFESASSQDRYDISSLPKGVYIVAAQVNGQAIKAKVYKKRGI</sequence>
<evidence type="ECO:0000313" key="3">
    <source>
        <dbReference type="EMBL" id="PDP60537.1"/>
    </source>
</evidence>
<dbReference type="Pfam" id="PF18962">
    <property type="entry name" value="Por_Secre_tail"/>
    <property type="match status" value="1"/>
</dbReference>
<dbReference type="Proteomes" id="UP000219058">
    <property type="component" value="Unassembled WGS sequence"/>
</dbReference>
<dbReference type="InterPro" id="IPR026444">
    <property type="entry name" value="Secre_tail"/>
</dbReference>
<feature type="signal peptide" evidence="1">
    <location>
        <begin position="1"/>
        <end position="22"/>
    </location>
</feature>
<dbReference type="NCBIfam" id="TIGR04183">
    <property type="entry name" value="Por_Secre_tail"/>
    <property type="match status" value="1"/>
</dbReference>
<comment type="caution">
    <text evidence="3">The sequence shown here is derived from an EMBL/GenBank/DDBJ whole genome shotgun (WGS) entry which is preliminary data.</text>
</comment>
<dbReference type="EMBL" id="NSLY01000010">
    <property type="protein sequence ID" value="PDP60537.1"/>
    <property type="molecule type" value="Genomic_DNA"/>
</dbReference>
<reference evidence="3 4" key="1">
    <citation type="submission" date="2017-09" db="EMBL/GenBank/DDBJ databases">
        <title>Phase variable restriction modification systems are present in the genome sequences of periodontal pathogens Prevotella intermedia, Tannerella forsythia and Porphyromonas gingivalis.</title>
        <authorList>
            <person name="Haigh R.D."/>
            <person name="Crawford L."/>
            <person name="Ralph J."/>
            <person name="Wanford J."/>
            <person name="Vartoukian S.R."/>
            <person name="Hijazib K."/>
            <person name="Wade W."/>
            <person name="Oggioni M.R."/>
        </authorList>
    </citation>
    <scope>NUCLEOTIDE SEQUENCE [LARGE SCALE GENOMIC DNA]</scope>
    <source>
        <strain evidence="3 4">WW2834</strain>
    </source>
</reference>
<evidence type="ECO:0000259" key="2">
    <source>
        <dbReference type="Pfam" id="PF18962"/>
    </source>
</evidence>
<name>A0A2A6EGG8_PREIN</name>
<accession>A0A2A6EGG8</accession>
<organism evidence="3 4">
    <name type="scientific">Prevotella intermedia</name>
    <dbReference type="NCBI Taxonomy" id="28131"/>
    <lineage>
        <taxon>Bacteria</taxon>
        <taxon>Pseudomonadati</taxon>
        <taxon>Bacteroidota</taxon>
        <taxon>Bacteroidia</taxon>
        <taxon>Bacteroidales</taxon>
        <taxon>Prevotellaceae</taxon>
        <taxon>Prevotella</taxon>
    </lineage>
</organism>
<dbReference type="RefSeq" id="WP_097549980.1">
    <property type="nucleotide sequence ID" value="NZ_NSLY01000010.1"/>
</dbReference>
<feature type="chain" id="PRO_5013015198" evidence="1">
    <location>
        <begin position="23"/>
        <end position="525"/>
    </location>
</feature>
<dbReference type="AlphaFoldDB" id="A0A2A6EGG8"/>
<proteinExistence type="predicted"/>
<gene>
    <name evidence="3" type="ORF">CLI71_05240</name>
</gene>